<dbReference type="STRING" id="131310.A0A0N5A4B3"/>
<accession>A0A0N5A4B3</accession>
<sequence>MYIQNFVFFFCLAILMLQNKISSSSVPGKQCVRAHECWGTEPMDSMGLPLSINSRVSKRLIIGANSKGVKCRCRLGMCQYYSLLETLFYPCDEF</sequence>
<feature type="signal peptide" evidence="1">
    <location>
        <begin position="1"/>
        <end position="23"/>
    </location>
</feature>
<dbReference type="Proteomes" id="UP000038045">
    <property type="component" value="Unplaced"/>
</dbReference>
<name>A0A0N5A4B3_PARTI</name>
<feature type="chain" id="PRO_5005892661" evidence="1">
    <location>
        <begin position="24"/>
        <end position="94"/>
    </location>
</feature>
<proteinExistence type="predicted"/>
<dbReference type="WBParaSite" id="PTRK_0001646100.1">
    <property type="protein sequence ID" value="PTRK_0001646100.1"/>
    <property type="gene ID" value="PTRK_0001646100"/>
</dbReference>
<dbReference type="AlphaFoldDB" id="A0A0N5A4B3"/>
<evidence type="ECO:0000256" key="1">
    <source>
        <dbReference type="SAM" id="SignalP"/>
    </source>
</evidence>
<keyword evidence="2" id="KW-1185">Reference proteome</keyword>
<protein>
    <submittedName>
        <fullName evidence="3">Activin_recp domain-containing protein</fullName>
    </submittedName>
</protein>
<evidence type="ECO:0000313" key="2">
    <source>
        <dbReference type="Proteomes" id="UP000038045"/>
    </source>
</evidence>
<reference evidence="3" key="1">
    <citation type="submission" date="2017-02" db="UniProtKB">
        <authorList>
            <consortium name="WormBaseParasite"/>
        </authorList>
    </citation>
    <scope>IDENTIFICATION</scope>
</reference>
<organism evidence="2 3">
    <name type="scientific">Parastrongyloides trichosuri</name>
    <name type="common">Possum-specific nematode worm</name>
    <dbReference type="NCBI Taxonomy" id="131310"/>
    <lineage>
        <taxon>Eukaryota</taxon>
        <taxon>Metazoa</taxon>
        <taxon>Ecdysozoa</taxon>
        <taxon>Nematoda</taxon>
        <taxon>Chromadorea</taxon>
        <taxon>Rhabditida</taxon>
        <taxon>Tylenchina</taxon>
        <taxon>Panagrolaimomorpha</taxon>
        <taxon>Strongyloidoidea</taxon>
        <taxon>Strongyloididae</taxon>
        <taxon>Parastrongyloides</taxon>
    </lineage>
</organism>
<keyword evidence="1" id="KW-0732">Signal</keyword>
<evidence type="ECO:0000313" key="3">
    <source>
        <dbReference type="WBParaSite" id="PTRK_0001646100.1"/>
    </source>
</evidence>